<dbReference type="Proteomes" id="UP001188597">
    <property type="component" value="Unassembled WGS sequence"/>
</dbReference>
<accession>A0AA88XBG6</accession>
<name>A0AA88XBG6_9ASTE</name>
<dbReference type="EMBL" id="JAVXUP010000008">
    <property type="protein sequence ID" value="KAK3043254.1"/>
    <property type="molecule type" value="Genomic_DNA"/>
</dbReference>
<dbReference type="SUPFAM" id="SSF101148">
    <property type="entry name" value="Plant invertase/pectin methylesterase inhibitor"/>
    <property type="match status" value="1"/>
</dbReference>
<organism evidence="1 2">
    <name type="scientific">Escallonia herrerae</name>
    <dbReference type="NCBI Taxonomy" id="1293975"/>
    <lineage>
        <taxon>Eukaryota</taxon>
        <taxon>Viridiplantae</taxon>
        <taxon>Streptophyta</taxon>
        <taxon>Embryophyta</taxon>
        <taxon>Tracheophyta</taxon>
        <taxon>Spermatophyta</taxon>
        <taxon>Magnoliopsida</taxon>
        <taxon>eudicotyledons</taxon>
        <taxon>Gunneridae</taxon>
        <taxon>Pentapetalae</taxon>
        <taxon>asterids</taxon>
        <taxon>campanulids</taxon>
        <taxon>Escalloniales</taxon>
        <taxon>Escalloniaceae</taxon>
        <taxon>Escallonia</taxon>
    </lineage>
</organism>
<dbReference type="NCBIfam" id="TIGR01614">
    <property type="entry name" value="PME_inhib"/>
    <property type="match status" value="1"/>
</dbReference>
<comment type="caution">
    <text evidence="1">The sequence shown here is derived from an EMBL/GenBank/DDBJ whole genome shotgun (WGS) entry which is preliminary data.</text>
</comment>
<evidence type="ECO:0000313" key="2">
    <source>
        <dbReference type="Proteomes" id="UP001188597"/>
    </source>
</evidence>
<proteinExistence type="predicted"/>
<protein>
    <submittedName>
        <fullName evidence="1">Uncharacterized protein</fullName>
    </submittedName>
</protein>
<evidence type="ECO:0000313" key="1">
    <source>
        <dbReference type="EMBL" id="KAK3043254.1"/>
    </source>
</evidence>
<sequence length="78" mass="8801">MDYLLSNKSNPRSVGADVKGLAHIMLELFLDKTKDNFVEVKKLQSAATDPFIKECLRICSEQYSMTIDSFIPAAFKDL</sequence>
<keyword evidence="2" id="KW-1185">Reference proteome</keyword>
<dbReference type="InterPro" id="IPR035513">
    <property type="entry name" value="Invertase/methylesterase_inhib"/>
</dbReference>
<reference evidence="1" key="1">
    <citation type="submission" date="2022-12" db="EMBL/GenBank/DDBJ databases">
        <title>Draft genome assemblies for two species of Escallonia (Escalloniales).</title>
        <authorList>
            <person name="Chanderbali A."/>
            <person name="Dervinis C."/>
            <person name="Anghel I."/>
            <person name="Soltis D."/>
            <person name="Soltis P."/>
            <person name="Zapata F."/>
        </authorList>
    </citation>
    <scope>NUCLEOTIDE SEQUENCE</scope>
    <source>
        <strain evidence="1">UCBG64.0493</strain>
        <tissue evidence="1">Leaf</tissue>
    </source>
</reference>
<dbReference type="Gene3D" id="1.20.140.40">
    <property type="entry name" value="Invertase/pectin methylesterase inhibitor family protein"/>
    <property type="match status" value="1"/>
</dbReference>
<dbReference type="GO" id="GO:0004857">
    <property type="term" value="F:enzyme inhibitor activity"/>
    <property type="evidence" value="ECO:0007669"/>
    <property type="project" value="InterPro"/>
</dbReference>
<gene>
    <name evidence="1" type="ORF">RJ639_002497</name>
</gene>
<dbReference type="InterPro" id="IPR006501">
    <property type="entry name" value="Pectinesterase_inhib_dom"/>
</dbReference>
<dbReference type="AlphaFoldDB" id="A0AA88XBG6"/>